<evidence type="ECO:0000256" key="3">
    <source>
        <dbReference type="ARBA" id="ARBA00023163"/>
    </source>
</evidence>
<proteinExistence type="predicted"/>
<evidence type="ECO:0000313" key="7">
    <source>
        <dbReference type="Proteomes" id="UP000187085"/>
    </source>
</evidence>
<dbReference type="InterPro" id="IPR050109">
    <property type="entry name" value="HTH-type_TetR-like_transc_reg"/>
</dbReference>
<dbReference type="Proteomes" id="UP000187085">
    <property type="component" value="Unassembled WGS sequence"/>
</dbReference>
<keyword evidence="7" id="KW-1185">Reference proteome</keyword>
<feature type="domain" description="HTH tetR-type" evidence="5">
    <location>
        <begin position="1"/>
        <end position="55"/>
    </location>
</feature>
<reference evidence="6 7" key="1">
    <citation type="submission" date="2016-12" db="EMBL/GenBank/DDBJ databases">
        <title>Draft genome of Tersicoccus phoenicis 1P05MA.</title>
        <authorList>
            <person name="Nakajima Y."/>
            <person name="Yoshizawa S."/>
            <person name="Nakamura K."/>
            <person name="Ogura Y."/>
            <person name="Hayashi T."/>
            <person name="Kogure K."/>
        </authorList>
    </citation>
    <scope>NUCLEOTIDE SEQUENCE [LARGE SCALE GENOMIC DNA]</scope>
    <source>
        <strain evidence="6 7">1p05MA</strain>
    </source>
</reference>
<evidence type="ECO:0000259" key="5">
    <source>
        <dbReference type="PROSITE" id="PS50977"/>
    </source>
</evidence>
<dbReference type="SUPFAM" id="SSF46689">
    <property type="entry name" value="Homeodomain-like"/>
    <property type="match status" value="1"/>
</dbReference>
<dbReference type="PRINTS" id="PR00455">
    <property type="entry name" value="HTHTETR"/>
</dbReference>
<comment type="caution">
    <text evidence="6">The sequence shown here is derived from an EMBL/GenBank/DDBJ whole genome shotgun (WGS) entry which is preliminary data.</text>
</comment>
<sequence>MVSTAQQLFLENGYIATTIPVIAARSGVAVQTIYNAVGNKAALLSAVLDAMAAGPHAPLAVPDHVRAEVSAASDGPAVVRVLAGWFAEVNQRLAPLTVVIAQAAAVDVDAAALEREWRQRRLARYQQAASALRARDALEPAMSVEDAAAVIWSIGSPQTFRTLVVEHDWPIDRYRRWVDHTLSRALLDRPDPASRRKR</sequence>
<accession>A0A1R1LJX3</accession>
<dbReference type="Gene3D" id="1.10.357.10">
    <property type="entry name" value="Tetracycline Repressor, domain 2"/>
    <property type="match status" value="1"/>
</dbReference>
<keyword evidence="3" id="KW-0804">Transcription</keyword>
<dbReference type="PANTHER" id="PTHR30055">
    <property type="entry name" value="HTH-TYPE TRANSCRIPTIONAL REGULATOR RUTR"/>
    <property type="match status" value="1"/>
</dbReference>
<gene>
    <name evidence="6" type="ORF">BKD30_02510</name>
</gene>
<evidence type="ECO:0000256" key="1">
    <source>
        <dbReference type="ARBA" id="ARBA00023015"/>
    </source>
</evidence>
<keyword evidence="1" id="KW-0805">Transcription regulation</keyword>
<dbReference type="Pfam" id="PF00440">
    <property type="entry name" value="TetR_N"/>
    <property type="match status" value="1"/>
</dbReference>
<organism evidence="6 7">
    <name type="scientific">Tersicoccus phoenicis</name>
    <dbReference type="NCBI Taxonomy" id="554083"/>
    <lineage>
        <taxon>Bacteria</taxon>
        <taxon>Bacillati</taxon>
        <taxon>Actinomycetota</taxon>
        <taxon>Actinomycetes</taxon>
        <taxon>Micrococcales</taxon>
        <taxon>Micrococcaceae</taxon>
        <taxon>Tersicoccus</taxon>
    </lineage>
</organism>
<dbReference type="PROSITE" id="PS50977">
    <property type="entry name" value="HTH_TETR_2"/>
    <property type="match status" value="1"/>
</dbReference>
<dbReference type="PANTHER" id="PTHR30055:SF234">
    <property type="entry name" value="HTH-TYPE TRANSCRIPTIONAL REGULATOR BETI"/>
    <property type="match status" value="1"/>
</dbReference>
<dbReference type="EMBL" id="MRDE01000015">
    <property type="protein sequence ID" value="OMH27835.1"/>
    <property type="molecule type" value="Genomic_DNA"/>
</dbReference>
<keyword evidence="2 4" id="KW-0238">DNA-binding</keyword>
<dbReference type="InterPro" id="IPR001647">
    <property type="entry name" value="HTH_TetR"/>
</dbReference>
<evidence type="ECO:0000256" key="4">
    <source>
        <dbReference type="PROSITE-ProRule" id="PRU00335"/>
    </source>
</evidence>
<feature type="DNA-binding region" description="H-T-H motif" evidence="4">
    <location>
        <begin position="18"/>
        <end position="37"/>
    </location>
</feature>
<evidence type="ECO:0000313" key="6">
    <source>
        <dbReference type="EMBL" id="OMH27835.1"/>
    </source>
</evidence>
<dbReference type="STRING" id="554083.BKD30_02510"/>
<dbReference type="InterPro" id="IPR009057">
    <property type="entry name" value="Homeodomain-like_sf"/>
</dbReference>
<dbReference type="GO" id="GO:0000976">
    <property type="term" value="F:transcription cis-regulatory region binding"/>
    <property type="evidence" value="ECO:0007669"/>
    <property type="project" value="TreeGrafter"/>
</dbReference>
<protein>
    <recommendedName>
        <fullName evidence="5">HTH tetR-type domain-containing protein</fullName>
    </recommendedName>
</protein>
<dbReference type="AlphaFoldDB" id="A0A1R1LJX3"/>
<dbReference type="GO" id="GO:0003700">
    <property type="term" value="F:DNA-binding transcription factor activity"/>
    <property type="evidence" value="ECO:0007669"/>
    <property type="project" value="TreeGrafter"/>
</dbReference>
<evidence type="ECO:0000256" key="2">
    <source>
        <dbReference type="ARBA" id="ARBA00023125"/>
    </source>
</evidence>
<name>A0A1R1LJX3_9MICC</name>